<dbReference type="PROSITE" id="PS50994">
    <property type="entry name" value="INTEGRASE"/>
    <property type="match status" value="1"/>
</dbReference>
<organism evidence="2 3">
    <name type="scientific">Nicotiana tabacum</name>
    <name type="common">Common tobacco</name>
    <dbReference type="NCBI Taxonomy" id="4097"/>
    <lineage>
        <taxon>Eukaryota</taxon>
        <taxon>Viridiplantae</taxon>
        <taxon>Streptophyta</taxon>
        <taxon>Embryophyta</taxon>
        <taxon>Tracheophyta</taxon>
        <taxon>Spermatophyta</taxon>
        <taxon>Magnoliopsida</taxon>
        <taxon>eudicotyledons</taxon>
        <taxon>Gunneridae</taxon>
        <taxon>Pentapetalae</taxon>
        <taxon>asterids</taxon>
        <taxon>lamiids</taxon>
        <taxon>Solanales</taxon>
        <taxon>Solanaceae</taxon>
        <taxon>Nicotianoideae</taxon>
        <taxon>Nicotianeae</taxon>
        <taxon>Nicotiana</taxon>
    </lineage>
</organism>
<protein>
    <submittedName>
        <fullName evidence="3">Uncharacterized protein LOC107761995</fullName>
    </submittedName>
</protein>
<dbReference type="InterPro" id="IPR001584">
    <property type="entry name" value="Integrase_cat-core"/>
</dbReference>
<dbReference type="InterPro" id="IPR057670">
    <property type="entry name" value="SH3_retrovirus"/>
</dbReference>
<dbReference type="RefSeq" id="XP_016435782.1">
    <property type="nucleotide sequence ID" value="XM_016580296.1"/>
</dbReference>
<dbReference type="Pfam" id="PF22936">
    <property type="entry name" value="Pol_BBD"/>
    <property type="match status" value="1"/>
</dbReference>
<name>A0A1S3X7B2_TOBAC</name>
<dbReference type="PANTHER" id="PTHR42648">
    <property type="entry name" value="TRANSPOSASE, PUTATIVE-RELATED"/>
    <property type="match status" value="1"/>
</dbReference>
<dbReference type="Pfam" id="PF13976">
    <property type="entry name" value="gag_pre-integrs"/>
    <property type="match status" value="1"/>
</dbReference>
<dbReference type="InterPro" id="IPR025724">
    <property type="entry name" value="GAG-pre-integrase_dom"/>
</dbReference>
<keyword evidence="1" id="KW-0378">Hydrolase</keyword>
<dbReference type="Gene3D" id="3.30.420.10">
    <property type="entry name" value="Ribonuclease H-like superfamily/Ribonuclease H"/>
    <property type="match status" value="1"/>
</dbReference>
<evidence type="ECO:0000313" key="3">
    <source>
        <dbReference type="RefSeq" id="XP_016435782.2"/>
    </source>
</evidence>
<reference evidence="3" key="2">
    <citation type="submission" date="2025-08" db="UniProtKB">
        <authorList>
            <consortium name="RefSeq"/>
        </authorList>
    </citation>
    <scope>IDENTIFICATION</scope>
    <source>
        <tissue evidence="3">Leaf</tissue>
    </source>
</reference>
<dbReference type="InterPro" id="IPR036397">
    <property type="entry name" value="RNaseH_sf"/>
</dbReference>
<dbReference type="STRING" id="4097.A0A1S3X7B2"/>
<dbReference type="Proteomes" id="UP000790787">
    <property type="component" value="Chromosome 23"/>
</dbReference>
<dbReference type="GO" id="GO:0015074">
    <property type="term" value="P:DNA integration"/>
    <property type="evidence" value="ECO:0007669"/>
    <property type="project" value="InterPro"/>
</dbReference>
<dbReference type="GO" id="GO:0006508">
    <property type="term" value="P:proteolysis"/>
    <property type="evidence" value="ECO:0007669"/>
    <property type="project" value="UniProtKB-KW"/>
</dbReference>
<dbReference type="RefSeq" id="XP_016435782.2">
    <property type="nucleotide sequence ID" value="XM_016580296.2"/>
</dbReference>
<evidence type="ECO:0000256" key="1">
    <source>
        <dbReference type="ARBA" id="ARBA00022670"/>
    </source>
</evidence>
<dbReference type="InterPro" id="IPR054722">
    <property type="entry name" value="PolX-like_BBD"/>
</dbReference>
<sequence length="286" mass="32012">MVKNIFNSNVQILRTYNGCEFSNSQFDELVKENGIIHQSSCVYTPQQNGVVERKHRSILKVARSLSPKVTDKLSARAIPAVLMGYSSTQKGYKLYDLHAKTFFVSKNVVFKEDLFPFKYFTPSTSHLFPVLEPSIHNQPLSDFQPCDSQPTQEEGNTSLASFPSIPSNTADQLSVPSNTAEQPTANDSVISHAPATTEQSTESLRKSSITVKQPLWLQDYVTTKASNYVYPISSYISYDQLTSSYKTALNSYSSILEPSTFKEAAAYPKWIEAMRLEIACLEENNT</sequence>
<dbReference type="InterPro" id="IPR012337">
    <property type="entry name" value="RNaseH-like_sf"/>
</dbReference>
<evidence type="ECO:0000313" key="2">
    <source>
        <dbReference type="Proteomes" id="UP000790787"/>
    </source>
</evidence>
<dbReference type="PANTHER" id="PTHR42648:SF31">
    <property type="entry name" value="RNA-DIRECTED DNA POLYMERASE"/>
    <property type="match status" value="1"/>
</dbReference>
<dbReference type="PaxDb" id="4097-A0A1S3X7B2"/>
<dbReference type="Pfam" id="PF00665">
    <property type="entry name" value="rve"/>
    <property type="match status" value="1"/>
</dbReference>
<dbReference type="OrthoDB" id="1750639at2759"/>
<proteinExistence type="predicted"/>
<dbReference type="Pfam" id="PF25597">
    <property type="entry name" value="SH3_retrovirus"/>
    <property type="match status" value="1"/>
</dbReference>
<dbReference type="GO" id="GO:0003676">
    <property type="term" value="F:nucleic acid binding"/>
    <property type="evidence" value="ECO:0007669"/>
    <property type="project" value="InterPro"/>
</dbReference>
<dbReference type="GeneID" id="107761995"/>
<dbReference type="InterPro" id="IPR039537">
    <property type="entry name" value="Retrotran_Ty1/copia-like"/>
</dbReference>
<reference evidence="2" key="1">
    <citation type="journal article" date="2014" name="Nat. Commun.">
        <title>The tobacco genome sequence and its comparison with those of tomato and potato.</title>
        <authorList>
            <person name="Sierro N."/>
            <person name="Battey J.N."/>
            <person name="Ouadi S."/>
            <person name="Bakaher N."/>
            <person name="Bovet L."/>
            <person name="Willig A."/>
            <person name="Goepfert S."/>
            <person name="Peitsch M.C."/>
            <person name="Ivanov N.V."/>
        </authorList>
    </citation>
    <scope>NUCLEOTIDE SEQUENCE [LARGE SCALE GENOMIC DNA]</scope>
</reference>
<dbReference type="GO" id="GO:0008233">
    <property type="term" value="F:peptidase activity"/>
    <property type="evidence" value="ECO:0007669"/>
    <property type="project" value="UniProtKB-KW"/>
</dbReference>
<keyword evidence="1" id="KW-0645">Protease</keyword>
<dbReference type="SUPFAM" id="SSF53098">
    <property type="entry name" value="Ribonuclease H-like"/>
    <property type="match status" value="1"/>
</dbReference>
<dbReference type="KEGG" id="nta:107761995"/>
<accession>A0A1S3X7B2</accession>
<keyword evidence="2" id="KW-1185">Reference proteome</keyword>
<gene>
    <name evidence="3" type="primary">LOC107761995</name>
</gene>